<feature type="zinc finger region" description="C3H1-type" evidence="1">
    <location>
        <begin position="313"/>
        <end position="341"/>
    </location>
</feature>
<comment type="caution">
    <text evidence="5">The sequence shown here is derived from an EMBL/GenBank/DDBJ whole genome shotgun (WGS) entry which is preliminary data.</text>
</comment>
<feature type="domain" description="C3H1-type" evidence="3">
    <location>
        <begin position="313"/>
        <end position="341"/>
    </location>
</feature>
<dbReference type="PROSITE" id="PS50103">
    <property type="entry name" value="ZF_C3H1"/>
    <property type="match status" value="1"/>
</dbReference>
<evidence type="ECO:0000313" key="5">
    <source>
        <dbReference type="EMBL" id="TFY61181.1"/>
    </source>
</evidence>
<feature type="compositionally biased region" description="Polar residues" evidence="2">
    <location>
        <begin position="56"/>
        <end position="67"/>
    </location>
</feature>
<name>A0A4Y9YI98_9APHY</name>
<keyword evidence="1" id="KW-0863">Zinc-finger</keyword>
<dbReference type="InterPro" id="IPR001878">
    <property type="entry name" value="Znf_CCHC"/>
</dbReference>
<dbReference type="PROSITE" id="PS50158">
    <property type="entry name" value="ZF_CCHC"/>
    <property type="match status" value="1"/>
</dbReference>
<dbReference type="Proteomes" id="UP000298390">
    <property type="component" value="Unassembled WGS sequence"/>
</dbReference>
<evidence type="ECO:0000256" key="1">
    <source>
        <dbReference type="PROSITE-ProRule" id="PRU00723"/>
    </source>
</evidence>
<sequence length="357" mass="37886">MARTPFRLLAAPNRNPARDRNPPDDRPNDNQPPGPGADGPQPDAPPPHLGIRVQPPTANSNESQNAAPTGGNPAQDGKKRDPLSAAMPSRIEDAIAAHKYVPYSALTIAARAKAASTDEAFTIDTDGCLKARAPDRKNERSISFLEWENVARAVVVTTRKYFGDDRADRLQQHHAWVARIAASLSWEVALEYDIREREAAAEDPTHDLSVYNDLLVSTIVNQISLRSLSAAAAATTAASSVAPQAANPLKRPRLQVDSVAQPPRKKIAGSHRCFRCGCTGHLPGNCTSTTTAAGRPCASLAPAARSPNALLATDGRQYCFSFARASACSYGASCTHHHGCSVCAALDHGAGSCKHGQ</sequence>
<feature type="domain" description="CCHC-type" evidence="4">
    <location>
        <begin position="272"/>
        <end position="288"/>
    </location>
</feature>
<accession>A0A4Y9YI98</accession>
<evidence type="ECO:0000259" key="4">
    <source>
        <dbReference type="PROSITE" id="PS50158"/>
    </source>
</evidence>
<evidence type="ECO:0000259" key="3">
    <source>
        <dbReference type="PROSITE" id="PS50103"/>
    </source>
</evidence>
<evidence type="ECO:0008006" key="7">
    <source>
        <dbReference type="Google" id="ProtNLM"/>
    </source>
</evidence>
<dbReference type="EMBL" id="SEKV01000219">
    <property type="protein sequence ID" value="TFY61181.1"/>
    <property type="molecule type" value="Genomic_DNA"/>
</dbReference>
<dbReference type="GO" id="GO:0008270">
    <property type="term" value="F:zinc ion binding"/>
    <property type="evidence" value="ECO:0007669"/>
    <property type="project" value="UniProtKB-KW"/>
</dbReference>
<dbReference type="GO" id="GO:0003676">
    <property type="term" value="F:nucleic acid binding"/>
    <property type="evidence" value="ECO:0007669"/>
    <property type="project" value="InterPro"/>
</dbReference>
<gene>
    <name evidence="5" type="ORF">EVJ58_g4672</name>
</gene>
<keyword evidence="1" id="KW-0862">Zinc</keyword>
<feature type="compositionally biased region" description="Basic and acidic residues" evidence="2">
    <location>
        <begin position="16"/>
        <end position="28"/>
    </location>
</feature>
<feature type="region of interest" description="Disordered" evidence="2">
    <location>
        <begin position="1"/>
        <end position="83"/>
    </location>
</feature>
<dbReference type="InterPro" id="IPR000571">
    <property type="entry name" value="Znf_CCCH"/>
</dbReference>
<evidence type="ECO:0000256" key="2">
    <source>
        <dbReference type="SAM" id="MobiDB-lite"/>
    </source>
</evidence>
<organism evidence="5 6">
    <name type="scientific">Rhodofomes roseus</name>
    <dbReference type="NCBI Taxonomy" id="34475"/>
    <lineage>
        <taxon>Eukaryota</taxon>
        <taxon>Fungi</taxon>
        <taxon>Dikarya</taxon>
        <taxon>Basidiomycota</taxon>
        <taxon>Agaricomycotina</taxon>
        <taxon>Agaricomycetes</taxon>
        <taxon>Polyporales</taxon>
        <taxon>Rhodofomes</taxon>
    </lineage>
</organism>
<proteinExistence type="predicted"/>
<protein>
    <recommendedName>
        <fullName evidence="7">CCHC-type domain-containing protein</fullName>
    </recommendedName>
</protein>
<evidence type="ECO:0000313" key="6">
    <source>
        <dbReference type="Proteomes" id="UP000298390"/>
    </source>
</evidence>
<keyword evidence="1" id="KW-0479">Metal-binding</keyword>
<reference evidence="5 6" key="1">
    <citation type="submission" date="2019-01" db="EMBL/GenBank/DDBJ databases">
        <title>Genome sequencing of the rare red list fungi Fomitopsis rosea.</title>
        <authorList>
            <person name="Buettner E."/>
            <person name="Kellner H."/>
        </authorList>
    </citation>
    <scope>NUCLEOTIDE SEQUENCE [LARGE SCALE GENOMIC DNA]</scope>
    <source>
        <strain evidence="5 6">DSM 105464</strain>
    </source>
</reference>
<dbReference type="AlphaFoldDB" id="A0A4Y9YI98"/>